<name>A0A9P6AXX2_9AGAM</name>
<protein>
    <submittedName>
        <fullName evidence="1">Uncharacterized protein</fullName>
    </submittedName>
</protein>
<gene>
    <name evidence="1" type="ORF">BS47DRAFT_902152</name>
</gene>
<evidence type="ECO:0000313" key="2">
    <source>
        <dbReference type="Proteomes" id="UP000886523"/>
    </source>
</evidence>
<dbReference type="AlphaFoldDB" id="A0A9P6AXX2"/>
<evidence type="ECO:0000313" key="1">
    <source>
        <dbReference type="EMBL" id="KAF9514038.1"/>
    </source>
</evidence>
<reference evidence="1" key="1">
    <citation type="journal article" date="2020" name="Nat. Commun.">
        <title>Large-scale genome sequencing of mycorrhizal fungi provides insights into the early evolution of symbiotic traits.</title>
        <authorList>
            <person name="Miyauchi S."/>
            <person name="Kiss E."/>
            <person name="Kuo A."/>
            <person name="Drula E."/>
            <person name="Kohler A."/>
            <person name="Sanchez-Garcia M."/>
            <person name="Morin E."/>
            <person name="Andreopoulos B."/>
            <person name="Barry K.W."/>
            <person name="Bonito G."/>
            <person name="Buee M."/>
            <person name="Carver A."/>
            <person name="Chen C."/>
            <person name="Cichocki N."/>
            <person name="Clum A."/>
            <person name="Culley D."/>
            <person name="Crous P.W."/>
            <person name="Fauchery L."/>
            <person name="Girlanda M."/>
            <person name="Hayes R.D."/>
            <person name="Keri Z."/>
            <person name="LaButti K."/>
            <person name="Lipzen A."/>
            <person name="Lombard V."/>
            <person name="Magnuson J."/>
            <person name="Maillard F."/>
            <person name="Murat C."/>
            <person name="Nolan M."/>
            <person name="Ohm R.A."/>
            <person name="Pangilinan J."/>
            <person name="Pereira M.F."/>
            <person name="Perotto S."/>
            <person name="Peter M."/>
            <person name="Pfister S."/>
            <person name="Riley R."/>
            <person name="Sitrit Y."/>
            <person name="Stielow J.B."/>
            <person name="Szollosi G."/>
            <person name="Zifcakova L."/>
            <person name="Stursova M."/>
            <person name="Spatafora J.W."/>
            <person name="Tedersoo L."/>
            <person name="Vaario L.M."/>
            <person name="Yamada A."/>
            <person name="Yan M."/>
            <person name="Wang P."/>
            <person name="Xu J."/>
            <person name="Bruns T."/>
            <person name="Baldrian P."/>
            <person name="Vilgalys R."/>
            <person name="Dunand C."/>
            <person name="Henrissat B."/>
            <person name="Grigoriev I.V."/>
            <person name="Hibbett D."/>
            <person name="Nagy L.G."/>
            <person name="Martin F.M."/>
        </authorList>
    </citation>
    <scope>NUCLEOTIDE SEQUENCE</scope>
    <source>
        <strain evidence="1">UP504</strain>
    </source>
</reference>
<proteinExistence type="predicted"/>
<accession>A0A9P6AXX2</accession>
<organism evidence="1 2">
    <name type="scientific">Hydnum rufescens UP504</name>
    <dbReference type="NCBI Taxonomy" id="1448309"/>
    <lineage>
        <taxon>Eukaryota</taxon>
        <taxon>Fungi</taxon>
        <taxon>Dikarya</taxon>
        <taxon>Basidiomycota</taxon>
        <taxon>Agaricomycotina</taxon>
        <taxon>Agaricomycetes</taxon>
        <taxon>Cantharellales</taxon>
        <taxon>Hydnaceae</taxon>
        <taxon>Hydnum</taxon>
    </lineage>
</organism>
<sequence>MVQIRKTYIIPTAVQQEEPVGVLVMTGFPACLSKHTHHGNARLASQSSLVSWNSCPSTMKTVACRSNSAWPPGNSCPPP</sequence>
<keyword evidence="2" id="KW-1185">Reference proteome</keyword>
<comment type="caution">
    <text evidence="1">The sequence shown here is derived from an EMBL/GenBank/DDBJ whole genome shotgun (WGS) entry which is preliminary data.</text>
</comment>
<dbReference type="Proteomes" id="UP000886523">
    <property type="component" value="Unassembled WGS sequence"/>
</dbReference>
<dbReference type="EMBL" id="MU128965">
    <property type="protein sequence ID" value="KAF9514038.1"/>
    <property type="molecule type" value="Genomic_DNA"/>
</dbReference>